<evidence type="ECO:0000256" key="3">
    <source>
        <dbReference type="ARBA" id="ARBA00023163"/>
    </source>
</evidence>
<protein>
    <recommendedName>
        <fullName evidence="6">HTH tetR-type domain-containing protein</fullName>
    </recommendedName>
</protein>
<organism evidence="7 8">
    <name type="scientific">Promicromonospora citrea</name>
    <dbReference type="NCBI Taxonomy" id="43677"/>
    <lineage>
        <taxon>Bacteria</taxon>
        <taxon>Bacillati</taxon>
        <taxon>Actinomycetota</taxon>
        <taxon>Actinomycetes</taxon>
        <taxon>Micrococcales</taxon>
        <taxon>Promicromonosporaceae</taxon>
        <taxon>Promicromonospora</taxon>
    </lineage>
</organism>
<gene>
    <name evidence="7" type="ORF">GCM10010102_29480</name>
</gene>
<accession>A0A8H9GJ33</accession>
<dbReference type="PANTHER" id="PTHR30055">
    <property type="entry name" value="HTH-TYPE TRANSCRIPTIONAL REGULATOR RUTR"/>
    <property type="match status" value="1"/>
</dbReference>
<feature type="region of interest" description="Disordered" evidence="5">
    <location>
        <begin position="38"/>
        <end position="61"/>
    </location>
</feature>
<feature type="DNA-binding region" description="H-T-H motif" evidence="4">
    <location>
        <begin position="86"/>
        <end position="105"/>
    </location>
</feature>
<dbReference type="AlphaFoldDB" id="A0A8H9GJ33"/>
<dbReference type="RefSeq" id="WP_189087088.1">
    <property type="nucleotide sequence ID" value="NZ_BMPT01000012.1"/>
</dbReference>
<dbReference type="InterPro" id="IPR001647">
    <property type="entry name" value="HTH_TetR"/>
</dbReference>
<evidence type="ECO:0000259" key="6">
    <source>
        <dbReference type="PROSITE" id="PS50977"/>
    </source>
</evidence>
<keyword evidence="2 4" id="KW-0238">DNA-binding</keyword>
<reference evidence="7" key="1">
    <citation type="journal article" date="2014" name="Int. J. Syst. Evol. Microbiol.">
        <title>Complete genome sequence of Corynebacterium casei LMG S-19264T (=DSM 44701T), isolated from a smear-ripened cheese.</title>
        <authorList>
            <consortium name="US DOE Joint Genome Institute (JGI-PGF)"/>
            <person name="Walter F."/>
            <person name="Albersmeier A."/>
            <person name="Kalinowski J."/>
            <person name="Ruckert C."/>
        </authorList>
    </citation>
    <scope>NUCLEOTIDE SEQUENCE</scope>
    <source>
        <strain evidence="7">JCM 3051</strain>
    </source>
</reference>
<evidence type="ECO:0000313" key="7">
    <source>
        <dbReference type="EMBL" id="GGM32143.1"/>
    </source>
</evidence>
<dbReference type="Gene3D" id="1.10.357.10">
    <property type="entry name" value="Tetracycline Repressor, domain 2"/>
    <property type="match status" value="1"/>
</dbReference>
<dbReference type="PANTHER" id="PTHR30055:SF151">
    <property type="entry name" value="TRANSCRIPTIONAL REGULATORY PROTEIN"/>
    <property type="match status" value="1"/>
</dbReference>
<evidence type="ECO:0000313" key="8">
    <source>
        <dbReference type="Proteomes" id="UP000655589"/>
    </source>
</evidence>
<dbReference type="GO" id="GO:0045892">
    <property type="term" value="P:negative regulation of DNA-templated transcription"/>
    <property type="evidence" value="ECO:0007669"/>
    <property type="project" value="InterPro"/>
</dbReference>
<dbReference type="InterPro" id="IPR036271">
    <property type="entry name" value="Tet_transcr_reg_TetR-rel_C_sf"/>
</dbReference>
<evidence type="ECO:0000256" key="4">
    <source>
        <dbReference type="PROSITE-ProRule" id="PRU00335"/>
    </source>
</evidence>
<dbReference type="InterPro" id="IPR004111">
    <property type="entry name" value="Repressor_TetR_C"/>
</dbReference>
<dbReference type="InterPro" id="IPR050109">
    <property type="entry name" value="HTH-type_TetR-like_transc_reg"/>
</dbReference>
<dbReference type="GO" id="GO:0000976">
    <property type="term" value="F:transcription cis-regulatory region binding"/>
    <property type="evidence" value="ECO:0007669"/>
    <property type="project" value="TreeGrafter"/>
</dbReference>
<keyword evidence="3" id="KW-0804">Transcription</keyword>
<sequence length="285" mass="29479">MDPTTACTECGAGLGPAAGTGRPRRYCSRACRSRAYRRRRVEGSRAPDRRTRPGLPGPVPGGRVDRGALVVAAVALADDEGAAAVTLRRVASRAGVSLAAVQSAFGSRDRLVEAVVQRLLTGPAAAPDDAPAATLRALAEAEWAAYRAHPWLVGVLASSRPPLAPAVLDAARTGVDAFVALGADPASALGRYVALSGYVQGMALLLLAEHAEARSGTSYPAWWARELDRLDRTGARRRHPWLDAAAGGAPPGAFGRDVESWFGDGLDRVLAGLTAPGSPLPAGEA</sequence>
<dbReference type="GO" id="GO:0003700">
    <property type="term" value="F:DNA-binding transcription factor activity"/>
    <property type="evidence" value="ECO:0007669"/>
    <property type="project" value="TreeGrafter"/>
</dbReference>
<dbReference type="SUPFAM" id="SSF46689">
    <property type="entry name" value="Homeodomain-like"/>
    <property type="match status" value="1"/>
</dbReference>
<dbReference type="Proteomes" id="UP000655589">
    <property type="component" value="Unassembled WGS sequence"/>
</dbReference>
<reference evidence="7" key="2">
    <citation type="submission" date="2020-09" db="EMBL/GenBank/DDBJ databases">
        <authorList>
            <person name="Sun Q."/>
            <person name="Ohkuma M."/>
        </authorList>
    </citation>
    <scope>NUCLEOTIDE SEQUENCE</scope>
    <source>
        <strain evidence="7">JCM 3051</strain>
    </source>
</reference>
<evidence type="ECO:0000256" key="5">
    <source>
        <dbReference type="SAM" id="MobiDB-lite"/>
    </source>
</evidence>
<comment type="caution">
    <text evidence="7">The sequence shown here is derived from an EMBL/GenBank/DDBJ whole genome shotgun (WGS) entry which is preliminary data.</text>
</comment>
<feature type="domain" description="HTH tetR-type" evidence="6">
    <location>
        <begin position="63"/>
        <end position="123"/>
    </location>
</feature>
<evidence type="ECO:0000256" key="1">
    <source>
        <dbReference type="ARBA" id="ARBA00023015"/>
    </source>
</evidence>
<dbReference type="EMBL" id="BMPT01000012">
    <property type="protein sequence ID" value="GGM32143.1"/>
    <property type="molecule type" value="Genomic_DNA"/>
</dbReference>
<dbReference type="InterPro" id="IPR009057">
    <property type="entry name" value="Homeodomain-like_sf"/>
</dbReference>
<keyword evidence="8" id="KW-1185">Reference proteome</keyword>
<dbReference type="Pfam" id="PF00440">
    <property type="entry name" value="TetR_N"/>
    <property type="match status" value="1"/>
</dbReference>
<proteinExistence type="predicted"/>
<dbReference type="PROSITE" id="PS50977">
    <property type="entry name" value="HTH_TETR_2"/>
    <property type="match status" value="1"/>
</dbReference>
<evidence type="ECO:0000256" key="2">
    <source>
        <dbReference type="ARBA" id="ARBA00023125"/>
    </source>
</evidence>
<dbReference type="Gene3D" id="1.10.10.60">
    <property type="entry name" value="Homeodomain-like"/>
    <property type="match status" value="1"/>
</dbReference>
<name>A0A8H9GJ33_9MICO</name>
<dbReference type="Pfam" id="PF02909">
    <property type="entry name" value="TetR_C_1"/>
    <property type="match status" value="1"/>
</dbReference>
<keyword evidence="1" id="KW-0805">Transcription regulation</keyword>
<feature type="compositionally biased region" description="Basic and acidic residues" evidence="5">
    <location>
        <begin position="41"/>
        <end position="51"/>
    </location>
</feature>
<dbReference type="SUPFAM" id="SSF48498">
    <property type="entry name" value="Tetracyclin repressor-like, C-terminal domain"/>
    <property type="match status" value="1"/>
</dbReference>